<evidence type="ECO:0000256" key="6">
    <source>
        <dbReference type="ARBA" id="ARBA00022556"/>
    </source>
</evidence>
<evidence type="ECO:0000256" key="10">
    <source>
        <dbReference type="ARBA" id="ARBA00023098"/>
    </source>
</evidence>
<dbReference type="InterPro" id="IPR000620">
    <property type="entry name" value="EamA_dom"/>
</dbReference>
<evidence type="ECO:0000259" key="13">
    <source>
        <dbReference type="Pfam" id="PF00892"/>
    </source>
</evidence>
<dbReference type="InterPro" id="IPR000390">
    <property type="entry name" value="Small_drug/metabolite_transptr"/>
</dbReference>
<dbReference type="GO" id="GO:0005886">
    <property type="term" value="C:plasma membrane"/>
    <property type="evidence" value="ECO:0007669"/>
    <property type="project" value="UniProtKB-SubCell"/>
</dbReference>
<keyword evidence="5" id="KW-0997">Cell inner membrane</keyword>
<keyword evidence="10" id="KW-0443">Lipid metabolism</keyword>
<feature type="domain" description="EamA" evidence="13">
    <location>
        <begin position="45"/>
        <end position="114"/>
    </location>
</feature>
<name>A0A429ZZJ8_9ENTE</name>
<evidence type="ECO:0000256" key="1">
    <source>
        <dbReference type="ARBA" id="ARBA00004651"/>
    </source>
</evidence>
<keyword evidence="15" id="KW-1185">Reference proteome</keyword>
<keyword evidence="3" id="KW-1003">Cell membrane</keyword>
<comment type="subcellular location">
    <subcellularLocation>
        <location evidence="1">Cell membrane</location>
        <topology evidence="1">Multi-pass membrane protein</topology>
    </subcellularLocation>
</comment>
<evidence type="ECO:0000256" key="7">
    <source>
        <dbReference type="ARBA" id="ARBA00022692"/>
    </source>
</evidence>
<feature type="transmembrane region" description="Helical" evidence="12">
    <location>
        <begin position="97"/>
        <end position="114"/>
    </location>
</feature>
<keyword evidence="9 12" id="KW-1133">Transmembrane helix</keyword>
<feature type="transmembrane region" description="Helical" evidence="12">
    <location>
        <begin position="7"/>
        <end position="25"/>
    </location>
</feature>
<dbReference type="GO" id="GO:0022857">
    <property type="term" value="F:transmembrane transporter activity"/>
    <property type="evidence" value="ECO:0007669"/>
    <property type="project" value="InterPro"/>
</dbReference>
<comment type="caution">
    <text evidence="14">The sequence shown here is derived from an EMBL/GenBank/DDBJ whole genome shotgun (WGS) entry which is preliminary data.</text>
</comment>
<dbReference type="GO" id="GO:0009103">
    <property type="term" value="P:lipopolysaccharide biosynthetic process"/>
    <property type="evidence" value="ECO:0007669"/>
    <property type="project" value="UniProtKB-KW"/>
</dbReference>
<proteinExistence type="inferred from homology"/>
<dbReference type="InterPro" id="IPR037185">
    <property type="entry name" value="EmrE-like"/>
</dbReference>
<keyword evidence="8" id="KW-0448">Lipopolysaccharide biosynthesis</keyword>
<reference evidence="14 15" key="1">
    <citation type="submission" date="2017-05" db="EMBL/GenBank/DDBJ databases">
        <title>Vagococcus spp. assemblies.</title>
        <authorList>
            <person name="Gulvik C.A."/>
        </authorList>
    </citation>
    <scope>NUCLEOTIDE SEQUENCE [LARGE SCALE GENOMIC DNA]</scope>
    <source>
        <strain evidence="14 15">SS1995</strain>
    </source>
</reference>
<evidence type="ECO:0000313" key="14">
    <source>
        <dbReference type="EMBL" id="RST99480.1"/>
    </source>
</evidence>
<keyword evidence="7 12" id="KW-0812">Transmembrane</keyword>
<organism evidence="14 15">
    <name type="scientific">Vagococcus vulneris</name>
    <dbReference type="NCBI Taxonomy" id="1977869"/>
    <lineage>
        <taxon>Bacteria</taxon>
        <taxon>Bacillati</taxon>
        <taxon>Bacillota</taxon>
        <taxon>Bacilli</taxon>
        <taxon>Lactobacillales</taxon>
        <taxon>Enterococcaceae</taxon>
        <taxon>Vagococcus</taxon>
    </lineage>
</organism>
<dbReference type="PANTHER" id="PTHR30561:SF9">
    <property type="entry name" value="4-AMINO-4-DEOXY-L-ARABINOSE-PHOSPHOUNDECAPRENOL FLIPPASE SUBUNIT ARNF-RELATED"/>
    <property type="match status" value="1"/>
</dbReference>
<keyword evidence="6" id="KW-0441">Lipid A biosynthesis</keyword>
<evidence type="ECO:0000256" key="4">
    <source>
        <dbReference type="ARBA" id="ARBA00022516"/>
    </source>
</evidence>
<keyword evidence="11 12" id="KW-0472">Membrane</keyword>
<comment type="similarity">
    <text evidence="2">Belongs to the EamA transporter family.</text>
</comment>
<evidence type="ECO:0000256" key="2">
    <source>
        <dbReference type="ARBA" id="ARBA00007362"/>
    </source>
</evidence>
<dbReference type="AlphaFoldDB" id="A0A429ZZJ8"/>
<dbReference type="Gene3D" id="1.10.3730.20">
    <property type="match status" value="1"/>
</dbReference>
<feature type="transmembrane region" description="Helical" evidence="12">
    <location>
        <begin position="71"/>
        <end position="91"/>
    </location>
</feature>
<evidence type="ECO:0000256" key="5">
    <source>
        <dbReference type="ARBA" id="ARBA00022519"/>
    </source>
</evidence>
<evidence type="ECO:0000313" key="15">
    <source>
        <dbReference type="Proteomes" id="UP000287857"/>
    </source>
</evidence>
<dbReference type="Pfam" id="PF00892">
    <property type="entry name" value="EamA"/>
    <property type="match status" value="1"/>
</dbReference>
<evidence type="ECO:0000256" key="11">
    <source>
        <dbReference type="ARBA" id="ARBA00023136"/>
    </source>
</evidence>
<dbReference type="EMBL" id="NGJS01000004">
    <property type="protein sequence ID" value="RST99480.1"/>
    <property type="molecule type" value="Genomic_DNA"/>
</dbReference>
<evidence type="ECO:0000256" key="9">
    <source>
        <dbReference type="ARBA" id="ARBA00022989"/>
    </source>
</evidence>
<accession>A0A429ZZJ8</accession>
<dbReference type="Proteomes" id="UP000287857">
    <property type="component" value="Unassembled WGS sequence"/>
</dbReference>
<dbReference type="OrthoDB" id="129711at2"/>
<dbReference type="SUPFAM" id="SSF103481">
    <property type="entry name" value="Multidrug resistance efflux transporter EmrE"/>
    <property type="match status" value="1"/>
</dbReference>
<protein>
    <submittedName>
        <fullName evidence="14">Multidrug transporter</fullName>
    </submittedName>
</protein>
<sequence length="115" mass="13216">MSNVPKIIIWVFLTTFLGSMGGTFFKIAMNRIKSVSVLTILKNKWIWLGFFLYLLSSFANLKLYKFLPYDVAYPLTSITYIWTIILSYFIFKEKLTPSKLIAVASIIFGVVLISL</sequence>
<keyword evidence="4" id="KW-0444">Lipid biosynthesis</keyword>
<gene>
    <name evidence="14" type="ORF">CBF37_03915</name>
</gene>
<evidence type="ECO:0000256" key="3">
    <source>
        <dbReference type="ARBA" id="ARBA00022475"/>
    </source>
</evidence>
<dbReference type="PANTHER" id="PTHR30561">
    <property type="entry name" value="SMR FAMILY PROTON-DEPENDENT DRUG EFFLUX TRANSPORTER SUGE"/>
    <property type="match status" value="1"/>
</dbReference>
<evidence type="ECO:0000256" key="12">
    <source>
        <dbReference type="SAM" id="Phobius"/>
    </source>
</evidence>
<evidence type="ECO:0000256" key="8">
    <source>
        <dbReference type="ARBA" id="ARBA00022985"/>
    </source>
</evidence>
<dbReference type="RefSeq" id="WP_125983420.1">
    <property type="nucleotide sequence ID" value="NZ_NGJS01000004.1"/>
</dbReference>
<feature type="transmembrane region" description="Helical" evidence="12">
    <location>
        <begin position="45"/>
        <end position="64"/>
    </location>
</feature>